<keyword evidence="5 8" id="KW-0812">Transmembrane</keyword>
<dbReference type="EMBL" id="DXAW01000082">
    <property type="protein sequence ID" value="HIZ85684.1"/>
    <property type="molecule type" value="Genomic_DNA"/>
</dbReference>
<evidence type="ECO:0000256" key="5">
    <source>
        <dbReference type="ARBA" id="ARBA00022692"/>
    </source>
</evidence>
<proteinExistence type="inferred from homology"/>
<dbReference type="Proteomes" id="UP000824115">
    <property type="component" value="Unassembled WGS sequence"/>
</dbReference>
<comment type="subcellular location">
    <subcellularLocation>
        <location evidence="1 8">Cell membrane</location>
        <topology evidence="1 8">Multi-pass membrane protein</topology>
    </subcellularLocation>
</comment>
<evidence type="ECO:0000256" key="1">
    <source>
        <dbReference type="ARBA" id="ARBA00004651"/>
    </source>
</evidence>
<dbReference type="PROSITE" id="PS51012">
    <property type="entry name" value="ABC_TM2"/>
    <property type="match status" value="1"/>
</dbReference>
<keyword evidence="7 8" id="KW-0472">Membrane</keyword>
<keyword evidence="4 8" id="KW-1003">Cell membrane</keyword>
<gene>
    <name evidence="10" type="ORF">IAC04_04255</name>
</gene>
<dbReference type="InterPro" id="IPR047817">
    <property type="entry name" value="ABC2_TM_bact-type"/>
</dbReference>
<feature type="transmembrane region" description="Helical" evidence="8">
    <location>
        <begin position="189"/>
        <end position="213"/>
    </location>
</feature>
<feature type="transmembrane region" description="Helical" evidence="8">
    <location>
        <begin position="300"/>
        <end position="321"/>
    </location>
</feature>
<dbReference type="AlphaFoldDB" id="A0A9D2K9A4"/>
<protein>
    <recommendedName>
        <fullName evidence="8">Transport permease protein</fullName>
    </recommendedName>
</protein>
<dbReference type="Pfam" id="PF12698">
    <property type="entry name" value="ABC2_membrane_3"/>
    <property type="match status" value="1"/>
</dbReference>
<feature type="transmembrane region" description="Helical" evidence="8">
    <location>
        <begin position="233"/>
        <end position="262"/>
    </location>
</feature>
<evidence type="ECO:0000313" key="10">
    <source>
        <dbReference type="EMBL" id="HIZ85684.1"/>
    </source>
</evidence>
<dbReference type="GO" id="GO:0140359">
    <property type="term" value="F:ABC-type transporter activity"/>
    <property type="evidence" value="ECO:0007669"/>
    <property type="project" value="InterPro"/>
</dbReference>
<keyword evidence="3 8" id="KW-0813">Transport</keyword>
<comment type="caution">
    <text evidence="10">The sequence shown here is derived from an EMBL/GenBank/DDBJ whole genome shotgun (WGS) entry which is preliminary data.</text>
</comment>
<dbReference type="PANTHER" id="PTHR30294">
    <property type="entry name" value="MEMBRANE COMPONENT OF ABC TRANSPORTER YHHJ-RELATED"/>
    <property type="match status" value="1"/>
</dbReference>
<dbReference type="GO" id="GO:0043190">
    <property type="term" value="C:ATP-binding cassette (ABC) transporter complex"/>
    <property type="evidence" value="ECO:0007669"/>
    <property type="project" value="InterPro"/>
</dbReference>
<keyword evidence="6 8" id="KW-1133">Transmembrane helix</keyword>
<evidence type="ECO:0000259" key="9">
    <source>
        <dbReference type="PROSITE" id="PS51012"/>
    </source>
</evidence>
<reference evidence="10" key="1">
    <citation type="journal article" date="2021" name="PeerJ">
        <title>Extensive microbial diversity within the chicken gut microbiome revealed by metagenomics and culture.</title>
        <authorList>
            <person name="Gilroy R."/>
            <person name="Ravi A."/>
            <person name="Getino M."/>
            <person name="Pursley I."/>
            <person name="Horton D.L."/>
            <person name="Alikhan N.F."/>
            <person name="Baker D."/>
            <person name="Gharbi K."/>
            <person name="Hall N."/>
            <person name="Watson M."/>
            <person name="Adriaenssens E.M."/>
            <person name="Foster-Nyarko E."/>
            <person name="Jarju S."/>
            <person name="Secka A."/>
            <person name="Antonio M."/>
            <person name="Oren A."/>
            <person name="Chaudhuri R.R."/>
            <person name="La Ragione R."/>
            <person name="Hildebrand F."/>
            <person name="Pallen M.J."/>
        </authorList>
    </citation>
    <scope>NUCLEOTIDE SEQUENCE</scope>
    <source>
        <strain evidence="10">Gambia16-554</strain>
    </source>
</reference>
<feature type="transmembrane region" description="Helical" evidence="8">
    <location>
        <begin position="24"/>
        <end position="43"/>
    </location>
</feature>
<dbReference type="Gene3D" id="3.40.1710.10">
    <property type="entry name" value="abc type-2 transporter like domain"/>
    <property type="match status" value="1"/>
</dbReference>
<evidence type="ECO:0000256" key="8">
    <source>
        <dbReference type="RuleBase" id="RU361157"/>
    </source>
</evidence>
<evidence type="ECO:0000313" key="11">
    <source>
        <dbReference type="Proteomes" id="UP000824115"/>
    </source>
</evidence>
<dbReference type="InterPro" id="IPR000412">
    <property type="entry name" value="ABC_2_transport"/>
</dbReference>
<evidence type="ECO:0000256" key="4">
    <source>
        <dbReference type="ARBA" id="ARBA00022475"/>
    </source>
</evidence>
<organism evidence="10 11">
    <name type="scientific">Candidatus Coprenecus stercoravium</name>
    <dbReference type="NCBI Taxonomy" id="2840735"/>
    <lineage>
        <taxon>Bacteria</taxon>
        <taxon>Pseudomonadati</taxon>
        <taxon>Bacteroidota</taxon>
        <taxon>Bacteroidia</taxon>
        <taxon>Bacteroidales</taxon>
        <taxon>Rikenellaceae</taxon>
        <taxon>Rikenellaceae incertae sedis</taxon>
        <taxon>Candidatus Coprenecus</taxon>
    </lineage>
</organism>
<feature type="transmembrane region" description="Helical" evidence="8">
    <location>
        <begin position="269"/>
        <end position="294"/>
    </location>
</feature>
<feature type="transmembrane region" description="Helical" evidence="8">
    <location>
        <begin position="358"/>
        <end position="379"/>
    </location>
</feature>
<dbReference type="InterPro" id="IPR013525">
    <property type="entry name" value="ABC2_TM"/>
</dbReference>
<sequence length="385" mass="42380">MQDFKRFMSFVGKEFNHILRDTRALMVLIVMPVVMIVLFGFALSTEIKDVKVAVYDPSRDAATSRLISQIDASEYFTVTAFLDGEDGVLEAFRSNSADIALVFEDNFYHRAVHDSDGRLQVIVDGSNTNIGSMAVFYVSSIVSSFQKELAQEAALNQAAAGGSSSAEAVSPVQIRTSTRMMYNPQMKSAFNFVPGVMGMILMLVCAMMTSVSIVREKERGTMEVLLVSPVKPFSVILAKAIPYFVVSAFILLIVLCLSVFLIKVPISGSLMWVVLVSLLFILVSLSIGILISTLVAKQEVAILISGMVLMLPTMLLSGMLFPIESMPKVLQWISYCVPAKWYIDSIKVMMIQGLGIRYCLDAVLILCGFLTVITGLSVFKFKDRL</sequence>
<evidence type="ECO:0000256" key="6">
    <source>
        <dbReference type="ARBA" id="ARBA00022989"/>
    </source>
</evidence>
<reference evidence="10" key="2">
    <citation type="submission" date="2021-04" db="EMBL/GenBank/DDBJ databases">
        <authorList>
            <person name="Gilroy R."/>
        </authorList>
    </citation>
    <scope>NUCLEOTIDE SEQUENCE</scope>
    <source>
        <strain evidence="10">Gambia16-554</strain>
    </source>
</reference>
<evidence type="ECO:0000256" key="2">
    <source>
        <dbReference type="ARBA" id="ARBA00007783"/>
    </source>
</evidence>
<feature type="domain" description="ABC transmembrane type-2" evidence="9">
    <location>
        <begin position="135"/>
        <end position="384"/>
    </location>
</feature>
<evidence type="ECO:0000256" key="7">
    <source>
        <dbReference type="ARBA" id="ARBA00023136"/>
    </source>
</evidence>
<accession>A0A9D2K9A4</accession>
<name>A0A9D2K9A4_9BACT</name>
<dbReference type="InterPro" id="IPR051449">
    <property type="entry name" value="ABC-2_transporter_component"/>
</dbReference>
<comment type="similarity">
    <text evidence="2 8">Belongs to the ABC-2 integral membrane protein family.</text>
</comment>
<evidence type="ECO:0000256" key="3">
    <source>
        <dbReference type="ARBA" id="ARBA00022448"/>
    </source>
</evidence>
<dbReference type="PRINTS" id="PR00164">
    <property type="entry name" value="ABC2TRNSPORT"/>
</dbReference>
<dbReference type="PANTHER" id="PTHR30294:SF29">
    <property type="entry name" value="MULTIDRUG ABC TRANSPORTER PERMEASE YBHS-RELATED"/>
    <property type="match status" value="1"/>
</dbReference>